<dbReference type="EMBL" id="JACIJN010000013">
    <property type="protein sequence ID" value="MBB5727315.1"/>
    <property type="molecule type" value="Genomic_DNA"/>
</dbReference>
<dbReference type="InterPro" id="IPR008767">
    <property type="entry name" value="Phage_SPP1_head-tail_adaptor"/>
</dbReference>
<reference evidence="1 2" key="1">
    <citation type="submission" date="2020-08" db="EMBL/GenBank/DDBJ databases">
        <title>Genomic Encyclopedia of Type Strains, Phase IV (KMG-IV): sequencing the most valuable type-strain genomes for metagenomic binning, comparative biology and taxonomic classification.</title>
        <authorList>
            <person name="Goeker M."/>
        </authorList>
    </citation>
    <scope>NUCLEOTIDE SEQUENCE [LARGE SCALE GENOMIC DNA]</scope>
    <source>
        <strain evidence="1 2">DSM 101535</strain>
    </source>
</reference>
<evidence type="ECO:0000313" key="2">
    <source>
        <dbReference type="Proteomes" id="UP000560131"/>
    </source>
</evidence>
<proteinExistence type="predicted"/>
<evidence type="ECO:0000313" key="1">
    <source>
        <dbReference type="EMBL" id="MBB5727315.1"/>
    </source>
</evidence>
<keyword evidence="2" id="KW-1185">Reference proteome</keyword>
<dbReference type="Proteomes" id="UP000560131">
    <property type="component" value="Unassembled WGS sequence"/>
</dbReference>
<accession>A0ABR6NAV1</accession>
<organism evidence="1 2">
    <name type="scientific">Sphingomonas endophytica</name>
    <dbReference type="NCBI Taxonomy" id="869719"/>
    <lineage>
        <taxon>Bacteria</taxon>
        <taxon>Pseudomonadati</taxon>
        <taxon>Pseudomonadota</taxon>
        <taxon>Alphaproteobacteria</taxon>
        <taxon>Sphingomonadales</taxon>
        <taxon>Sphingomonadaceae</taxon>
        <taxon>Sphingomonas</taxon>
    </lineage>
</organism>
<dbReference type="Pfam" id="PF05521">
    <property type="entry name" value="Phage_HCP"/>
    <property type="match status" value="1"/>
</dbReference>
<comment type="caution">
    <text evidence="1">The sequence shown here is derived from an EMBL/GenBank/DDBJ whole genome shotgun (WGS) entry which is preliminary data.</text>
</comment>
<dbReference type="Gene3D" id="2.40.10.270">
    <property type="entry name" value="Bacteriophage SPP1 head-tail adaptor protein"/>
    <property type="match status" value="1"/>
</dbReference>
<dbReference type="RefSeq" id="WP_184040396.1">
    <property type="nucleotide sequence ID" value="NZ_BAABAR010000006.1"/>
</dbReference>
<dbReference type="InterPro" id="IPR038666">
    <property type="entry name" value="SSP1_head-tail_sf"/>
</dbReference>
<protein>
    <submittedName>
        <fullName evidence="1">Head-tail adaptor</fullName>
    </submittedName>
</protein>
<gene>
    <name evidence="1" type="ORF">FHS97_003270</name>
</gene>
<name>A0ABR6NAV1_9SPHN</name>
<sequence>MTIAAGRLRFRVALLAPDTIENGRGGRMPSPGSDGWKAVADLWADVIALRGDEAVRQSIERPVQLWRVEVRMRRDVTTHHRLRWGAIVMDIKSVAPNDAGDGLVMTCESGANGK</sequence>